<comment type="function">
    <text evidence="9">Stores iron in a soluble, non-toxic, readily available form. Important for iron homeostasis. Iron is taken up in the ferrous form and deposited as ferric hydroxides after oxidation.</text>
</comment>
<evidence type="ECO:0000313" key="12">
    <source>
        <dbReference type="EMBL" id="KAK0061506.1"/>
    </source>
</evidence>
<evidence type="ECO:0000259" key="11">
    <source>
        <dbReference type="PROSITE" id="PS50905"/>
    </source>
</evidence>
<keyword evidence="4 9" id="KW-0560">Oxidoreductase</keyword>
<feature type="region of interest" description="Disordered" evidence="10">
    <location>
        <begin position="1"/>
        <end position="22"/>
    </location>
</feature>
<evidence type="ECO:0000256" key="9">
    <source>
        <dbReference type="RuleBase" id="RU361145"/>
    </source>
</evidence>
<evidence type="ECO:0000256" key="2">
    <source>
        <dbReference type="ARBA" id="ARBA00022434"/>
    </source>
</evidence>
<evidence type="ECO:0000256" key="10">
    <source>
        <dbReference type="SAM" id="MobiDB-lite"/>
    </source>
</evidence>
<reference evidence="12" key="1">
    <citation type="journal article" date="2023" name="PLoS Negl. Trop. Dis.">
        <title>A genome sequence for Biomphalaria pfeifferi, the major vector snail for the human-infecting parasite Schistosoma mansoni.</title>
        <authorList>
            <person name="Bu L."/>
            <person name="Lu L."/>
            <person name="Laidemitt M.R."/>
            <person name="Zhang S.M."/>
            <person name="Mutuku M."/>
            <person name="Mkoji G."/>
            <person name="Steinauer M."/>
            <person name="Loker E.S."/>
        </authorList>
    </citation>
    <scope>NUCLEOTIDE SEQUENCE</scope>
    <source>
        <strain evidence="12">KasaAsao</strain>
    </source>
</reference>
<evidence type="ECO:0000256" key="3">
    <source>
        <dbReference type="ARBA" id="ARBA00022723"/>
    </source>
</evidence>
<keyword evidence="5 8" id="KW-0408">Iron</keyword>
<dbReference type="Proteomes" id="UP001233172">
    <property type="component" value="Unassembled WGS sequence"/>
</dbReference>
<dbReference type="GO" id="GO:0006826">
    <property type="term" value="P:iron ion transport"/>
    <property type="evidence" value="ECO:0007669"/>
    <property type="project" value="InterPro"/>
</dbReference>
<feature type="domain" description="Ferritin-like diiron" evidence="11">
    <location>
        <begin position="1"/>
        <end position="90"/>
    </location>
</feature>
<name>A0AAD8FFH8_BIOPF</name>
<dbReference type="SUPFAM" id="SSF47240">
    <property type="entry name" value="Ferritin-like"/>
    <property type="match status" value="1"/>
</dbReference>
<dbReference type="PANTHER" id="PTHR11431:SF75">
    <property type="entry name" value="FERRITIN"/>
    <property type="match status" value="1"/>
</dbReference>
<accession>A0AAD8FFH8</accession>
<dbReference type="EC" id="1.16.3.1" evidence="9"/>
<dbReference type="PROSITE" id="PS00540">
    <property type="entry name" value="FERRITIN_1"/>
    <property type="match status" value="1"/>
</dbReference>
<proteinExistence type="inferred from homology"/>
<feature type="binding site" evidence="8">
    <location>
        <position position="17"/>
    </location>
    <ligand>
        <name>Fe cation</name>
        <dbReference type="ChEBI" id="CHEBI:24875"/>
        <label>1</label>
    </ligand>
</feature>
<feature type="binding site" evidence="8">
    <location>
        <position position="62"/>
    </location>
    <ligand>
        <name>Fe cation</name>
        <dbReference type="ChEBI" id="CHEBI:24875"/>
        <label>1</label>
    </ligand>
</feature>
<evidence type="ECO:0000256" key="4">
    <source>
        <dbReference type="ARBA" id="ARBA00023002"/>
    </source>
</evidence>
<organism evidence="12 13">
    <name type="scientific">Biomphalaria pfeifferi</name>
    <name type="common">Bloodfluke planorb</name>
    <name type="synonym">Freshwater snail</name>
    <dbReference type="NCBI Taxonomy" id="112525"/>
    <lineage>
        <taxon>Eukaryota</taxon>
        <taxon>Metazoa</taxon>
        <taxon>Spiralia</taxon>
        <taxon>Lophotrochozoa</taxon>
        <taxon>Mollusca</taxon>
        <taxon>Gastropoda</taxon>
        <taxon>Heterobranchia</taxon>
        <taxon>Euthyneura</taxon>
        <taxon>Panpulmonata</taxon>
        <taxon>Hygrophila</taxon>
        <taxon>Lymnaeoidea</taxon>
        <taxon>Planorbidae</taxon>
        <taxon>Biomphalaria</taxon>
    </lineage>
</organism>
<comment type="caution">
    <text evidence="12">The sequence shown here is derived from an EMBL/GenBank/DDBJ whole genome shotgun (WGS) entry which is preliminary data.</text>
</comment>
<dbReference type="CDD" id="cd01056">
    <property type="entry name" value="Euk_Ferritin"/>
    <property type="match status" value="1"/>
</dbReference>
<keyword evidence="3 8" id="KW-0479">Metal-binding</keyword>
<dbReference type="GO" id="GO:0005737">
    <property type="term" value="C:cytoplasm"/>
    <property type="evidence" value="ECO:0007669"/>
    <property type="project" value="TreeGrafter"/>
</dbReference>
<feature type="binding site" evidence="8">
    <location>
        <position position="20"/>
    </location>
    <ligand>
        <name>Fe cation</name>
        <dbReference type="ChEBI" id="CHEBI:24875"/>
        <label>1</label>
    </ligand>
</feature>
<keyword evidence="2 9" id="KW-0409">Iron storage</keyword>
<keyword evidence="13" id="KW-1185">Reference proteome</keyword>
<protein>
    <recommendedName>
        <fullName evidence="9">Ferritin</fullName>
        <ecNumber evidence="9">1.16.3.1</ecNumber>
    </recommendedName>
</protein>
<gene>
    <name evidence="12" type="ORF">Bpfe_008888</name>
</gene>
<reference evidence="12" key="2">
    <citation type="submission" date="2023-04" db="EMBL/GenBank/DDBJ databases">
        <authorList>
            <person name="Bu L."/>
            <person name="Lu L."/>
            <person name="Laidemitt M.R."/>
            <person name="Zhang S.M."/>
            <person name="Mutuku M."/>
            <person name="Mkoji G."/>
            <person name="Steinauer M."/>
            <person name="Loker E.S."/>
        </authorList>
    </citation>
    <scope>NUCLEOTIDE SEQUENCE</scope>
    <source>
        <strain evidence="12">KasaAsao</strain>
        <tissue evidence="12">Whole Snail</tissue>
    </source>
</reference>
<dbReference type="InterPro" id="IPR001519">
    <property type="entry name" value="Ferritin"/>
</dbReference>
<dbReference type="InterPro" id="IPR009078">
    <property type="entry name" value="Ferritin-like_SF"/>
</dbReference>
<dbReference type="InterPro" id="IPR014034">
    <property type="entry name" value="Ferritin_CS"/>
</dbReference>
<dbReference type="InterPro" id="IPR009040">
    <property type="entry name" value="Ferritin-like_diiron"/>
</dbReference>
<dbReference type="Gene3D" id="1.20.1260.10">
    <property type="match status" value="1"/>
</dbReference>
<evidence type="ECO:0000256" key="7">
    <source>
        <dbReference type="ARBA" id="ARBA00047990"/>
    </source>
</evidence>
<dbReference type="AlphaFoldDB" id="A0AAD8FFH8"/>
<evidence type="ECO:0000313" key="13">
    <source>
        <dbReference type="Proteomes" id="UP001233172"/>
    </source>
</evidence>
<evidence type="ECO:0000256" key="6">
    <source>
        <dbReference type="ARBA" id="ARBA00025111"/>
    </source>
</evidence>
<dbReference type="PROSITE" id="PS50905">
    <property type="entry name" value="FERRITIN_LIKE"/>
    <property type="match status" value="1"/>
</dbReference>
<evidence type="ECO:0000256" key="8">
    <source>
        <dbReference type="PIRSR" id="PIRSR601519-1"/>
    </source>
</evidence>
<comment type="catalytic activity">
    <reaction evidence="7 9">
        <text>4 Fe(2+) + O2 + 4 H(+) = 4 Fe(3+) + 2 H2O</text>
        <dbReference type="Rhea" id="RHEA:11148"/>
        <dbReference type="ChEBI" id="CHEBI:15377"/>
        <dbReference type="ChEBI" id="CHEBI:15378"/>
        <dbReference type="ChEBI" id="CHEBI:15379"/>
        <dbReference type="ChEBI" id="CHEBI:29033"/>
        <dbReference type="ChEBI" id="CHEBI:29034"/>
        <dbReference type="EC" id="1.16.3.1"/>
    </reaction>
</comment>
<feature type="compositionally biased region" description="Basic and acidic residues" evidence="10">
    <location>
        <begin position="13"/>
        <end position="22"/>
    </location>
</feature>
<dbReference type="InterPro" id="IPR008331">
    <property type="entry name" value="Ferritin_DPS_dom"/>
</dbReference>
<dbReference type="GO" id="GO:0008198">
    <property type="term" value="F:ferrous iron binding"/>
    <property type="evidence" value="ECO:0007669"/>
    <property type="project" value="TreeGrafter"/>
</dbReference>
<sequence length="90" mass="10369">MALPGFHKFFKTQSEEEKEHPEKLMKYQNKRGGRIILQEVKKPDRDAWGTGLEAMQFALQLEKNVNQALLDLHKLCSAHNDVQAISHLTL</sequence>
<comment type="similarity">
    <text evidence="1 9">Belongs to the ferritin family.</text>
</comment>
<dbReference type="PANTHER" id="PTHR11431">
    <property type="entry name" value="FERRITIN"/>
    <property type="match status" value="1"/>
</dbReference>
<dbReference type="GO" id="GO:0008199">
    <property type="term" value="F:ferric iron binding"/>
    <property type="evidence" value="ECO:0007669"/>
    <property type="project" value="InterPro"/>
</dbReference>
<dbReference type="GO" id="GO:0006879">
    <property type="term" value="P:intracellular iron ion homeostasis"/>
    <property type="evidence" value="ECO:0007669"/>
    <property type="project" value="UniProtKB-KW"/>
</dbReference>
<evidence type="ECO:0000256" key="1">
    <source>
        <dbReference type="ARBA" id="ARBA00007513"/>
    </source>
</evidence>
<evidence type="ECO:0000256" key="5">
    <source>
        <dbReference type="ARBA" id="ARBA00023004"/>
    </source>
</evidence>
<dbReference type="GO" id="GO:0004322">
    <property type="term" value="F:ferroxidase activity"/>
    <property type="evidence" value="ECO:0007669"/>
    <property type="project" value="UniProtKB-EC"/>
</dbReference>
<dbReference type="InterPro" id="IPR012347">
    <property type="entry name" value="Ferritin-like"/>
</dbReference>
<dbReference type="Pfam" id="PF00210">
    <property type="entry name" value="Ferritin"/>
    <property type="match status" value="1"/>
</dbReference>
<comment type="function">
    <text evidence="6">Stores iron in a soluble, non-toxic, readily available form. Important for iron homeostasis. Has ferroxidase activity. Iron is taken up in the ferrous form and deposited as ferric hydroxides after oxidation.</text>
</comment>
<dbReference type="EMBL" id="JASAOG010000029">
    <property type="protein sequence ID" value="KAK0061506.1"/>
    <property type="molecule type" value="Genomic_DNA"/>
</dbReference>